<evidence type="ECO:0000313" key="11">
    <source>
        <dbReference type="Proteomes" id="UP001606301"/>
    </source>
</evidence>
<dbReference type="EC" id="3.4.-.-" evidence="8"/>
<keyword evidence="5" id="KW-0190">Covalent protein-DNA linkage</keyword>
<organism evidence="10 11">
    <name type="scientific">Pelomonas margarita</name>
    <dbReference type="NCBI Taxonomy" id="3299031"/>
    <lineage>
        <taxon>Bacteria</taxon>
        <taxon>Pseudomonadati</taxon>
        <taxon>Pseudomonadota</taxon>
        <taxon>Betaproteobacteria</taxon>
        <taxon>Burkholderiales</taxon>
        <taxon>Sphaerotilaceae</taxon>
        <taxon>Roseateles</taxon>
    </lineage>
</organism>
<evidence type="ECO:0000256" key="8">
    <source>
        <dbReference type="RuleBase" id="RU364100"/>
    </source>
</evidence>
<evidence type="ECO:0000256" key="1">
    <source>
        <dbReference type="ARBA" id="ARBA00008136"/>
    </source>
</evidence>
<evidence type="ECO:0000313" key="10">
    <source>
        <dbReference type="EMBL" id="MFG6440062.1"/>
    </source>
</evidence>
<evidence type="ECO:0000256" key="4">
    <source>
        <dbReference type="ARBA" id="ARBA00022801"/>
    </source>
</evidence>
<dbReference type="Proteomes" id="UP001606301">
    <property type="component" value="Unassembled WGS sequence"/>
</dbReference>
<keyword evidence="3" id="KW-0227">DNA damage</keyword>
<dbReference type="PANTHER" id="PTHR13604:SF0">
    <property type="entry name" value="ABASIC SITE PROCESSING PROTEIN HMCES"/>
    <property type="match status" value="1"/>
</dbReference>
<dbReference type="Gene3D" id="3.90.1680.10">
    <property type="entry name" value="SOS response associated peptidase-like"/>
    <property type="match status" value="1"/>
</dbReference>
<dbReference type="SUPFAM" id="SSF143081">
    <property type="entry name" value="BB1717-like"/>
    <property type="match status" value="1"/>
</dbReference>
<keyword evidence="2 8" id="KW-0645">Protease</keyword>
<comment type="caution">
    <text evidence="10">The sequence shown here is derived from an EMBL/GenBank/DDBJ whole genome shotgun (WGS) entry which is preliminary data.</text>
</comment>
<dbReference type="InterPro" id="IPR003738">
    <property type="entry name" value="SRAP"/>
</dbReference>
<comment type="similarity">
    <text evidence="1 8">Belongs to the SOS response-associated peptidase family.</text>
</comment>
<evidence type="ECO:0000256" key="6">
    <source>
        <dbReference type="ARBA" id="ARBA00023125"/>
    </source>
</evidence>
<protein>
    <recommendedName>
        <fullName evidence="8">Abasic site processing protein</fullName>
        <ecNumber evidence="8">3.4.-.-</ecNumber>
    </recommendedName>
</protein>
<dbReference type="Pfam" id="PF02586">
    <property type="entry name" value="SRAP"/>
    <property type="match status" value="1"/>
</dbReference>
<name>A0ABW7FEQ8_9BURK</name>
<dbReference type="EMBL" id="JBIGHW010000002">
    <property type="protein sequence ID" value="MFG6440062.1"/>
    <property type="molecule type" value="Genomic_DNA"/>
</dbReference>
<reference evidence="10 11" key="1">
    <citation type="submission" date="2024-08" db="EMBL/GenBank/DDBJ databases">
        <authorList>
            <person name="Lu H."/>
        </authorList>
    </citation>
    <scope>NUCLEOTIDE SEQUENCE [LARGE SCALE GENOMIC DNA]</scope>
    <source>
        <strain evidence="10 11">LKC17W</strain>
    </source>
</reference>
<dbReference type="InterPro" id="IPR036590">
    <property type="entry name" value="SRAP-like"/>
</dbReference>
<evidence type="ECO:0000256" key="5">
    <source>
        <dbReference type="ARBA" id="ARBA00023124"/>
    </source>
</evidence>
<evidence type="ECO:0000256" key="3">
    <source>
        <dbReference type="ARBA" id="ARBA00022763"/>
    </source>
</evidence>
<sequence>MLTHYEPVTDNAQLLARFGVTLPEGADPASDDAAAAVRPLILHAGPKPAGRLGDARLGRLGLLPRFATEPGDARHTMHCPVEAMKSQPDFRESWWAGRRCIVPVVHVSAWRYAASRPQRWQVQHVDDEPLALAGLWNEWTGPAGETVLSFSVLTQAADGHELFRHLALPGQAPRMPVMLPATALLLWLDGGLKDAERLLQRPPTEPLKAGPEAGAAATPREPASWSVLPDMFAHEWHAMAVEAPPLRTPPRSRRALRPPSPEPVGPTTADLF</sequence>
<proteinExistence type="inferred from homology"/>
<gene>
    <name evidence="10" type="ORF">ACG0Z3_05145</name>
</gene>
<keyword evidence="4 8" id="KW-0378">Hydrolase</keyword>
<accession>A0ABW7FEQ8</accession>
<feature type="region of interest" description="Disordered" evidence="9">
    <location>
        <begin position="202"/>
        <end position="221"/>
    </location>
</feature>
<evidence type="ECO:0000256" key="2">
    <source>
        <dbReference type="ARBA" id="ARBA00022670"/>
    </source>
</evidence>
<evidence type="ECO:0000256" key="7">
    <source>
        <dbReference type="ARBA" id="ARBA00023239"/>
    </source>
</evidence>
<feature type="region of interest" description="Disordered" evidence="9">
    <location>
        <begin position="242"/>
        <end position="272"/>
    </location>
</feature>
<dbReference type="PANTHER" id="PTHR13604">
    <property type="entry name" value="DC12-RELATED"/>
    <property type="match status" value="1"/>
</dbReference>
<keyword evidence="11" id="KW-1185">Reference proteome</keyword>
<dbReference type="RefSeq" id="WP_394395917.1">
    <property type="nucleotide sequence ID" value="NZ_JBIGHW010000002.1"/>
</dbReference>
<evidence type="ECO:0000256" key="9">
    <source>
        <dbReference type="SAM" id="MobiDB-lite"/>
    </source>
</evidence>
<keyword evidence="6" id="KW-0238">DNA-binding</keyword>
<keyword evidence="7" id="KW-0456">Lyase</keyword>